<comment type="subcellular location">
    <subcellularLocation>
        <location evidence="1">Membrane</location>
        <topology evidence="1">Multi-pass membrane protein</topology>
    </subcellularLocation>
</comment>
<dbReference type="BioCyc" id="PSP1104324:GJSN-2610-MONOMER"/>
<dbReference type="RefSeq" id="WP_014289875.1">
    <property type="nucleotide sequence ID" value="NC_016645.1"/>
</dbReference>
<evidence type="ECO:0000313" key="7">
    <source>
        <dbReference type="EMBL" id="AET34050.1"/>
    </source>
</evidence>
<feature type="transmembrane region" description="Helical" evidence="5">
    <location>
        <begin position="261"/>
        <end position="278"/>
    </location>
</feature>
<proteinExistence type="predicted"/>
<dbReference type="Pfam" id="PF00892">
    <property type="entry name" value="EamA"/>
    <property type="match status" value="2"/>
</dbReference>
<dbReference type="KEGG" id="pyr:P186_2666"/>
<reference evidence="7 8" key="1">
    <citation type="journal article" date="2012" name="J. Bacteriol.">
        <title>Complete genome sequence of strain 1860, a crenarchaeon of the genus pyrobaculum able to grow with various electron acceptors.</title>
        <authorList>
            <person name="Mardanov A.V."/>
            <person name="Gumerov V.M."/>
            <person name="Slobodkina G.B."/>
            <person name="Beletsky A.V."/>
            <person name="Bonch-Osmolovskaya E.A."/>
            <person name="Ravin N.V."/>
            <person name="Skryabin K.G."/>
        </authorList>
    </citation>
    <scope>NUCLEOTIDE SEQUENCE [LARGE SCALE GENOMIC DNA]</scope>
    <source>
        <strain evidence="7 8">1860</strain>
    </source>
</reference>
<dbReference type="SUPFAM" id="SSF103481">
    <property type="entry name" value="Multidrug resistance efflux transporter EmrE"/>
    <property type="match status" value="2"/>
</dbReference>
<dbReference type="EMBL" id="CP003098">
    <property type="protein sequence ID" value="AET34050.1"/>
    <property type="molecule type" value="Genomic_DNA"/>
</dbReference>
<feature type="transmembrane region" description="Helical" evidence="5">
    <location>
        <begin position="119"/>
        <end position="139"/>
    </location>
</feature>
<evidence type="ECO:0000256" key="2">
    <source>
        <dbReference type="ARBA" id="ARBA00022692"/>
    </source>
</evidence>
<accession>G7VE80</accession>
<dbReference type="GeneID" id="11594267"/>
<dbReference type="OrthoDB" id="26019at2157"/>
<dbReference type="Proteomes" id="UP000005867">
    <property type="component" value="Chromosome"/>
</dbReference>
<feature type="domain" description="EamA" evidence="6">
    <location>
        <begin position="6"/>
        <end position="135"/>
    </location>
</feature>
<dbReference type="Gene3D" id="1.10.3730.20">
    <property type="match status" value="1"/>
</dbReference>
<dbReference type="InterPro" id="IPR050638">
    <property type="entry name" value="AA-Vitamin_Transporters"/>
</dbReference>
<name>G7VE80_9CREN</name>
<evidence type="ECO:0000259" key="6">
    <source>
        <dbReference type="Pfam" id="PF00892"/>
    </source>
</evidence>
<dbReference type="eggNOG" id="arCOG00271">
    <property type="taxonomic scope" value="Archaea"/>
</dbReference>
<feature type="transmembrane region" description="Helical" evidence="5">
    <location>
        <begin position="145"/>
        <end position="164"/>
    </location>
</feature>
<feature type="transmembrane region" description="Helical" evidence="5">
    <location>
        <begin position="201"/>
        <end position="224"/>
    </location>
</feature>
<keyword evidence="8" id="KW-1185">Reference proteome</keyword>
<keyword evidence="4 5" id="KW-0472">Membrane</keyword>
<dbReference type="HOGENOM" id="CLU_033863_4_2_2"/>
<dbReference type="PANTHER" id="PTHR32322">
    <property type="entry name" value="INNER MEMBRANE TRANSPORTER"/>
    <property type="match status" value="1"/>
</dbReference>
<feature type="transmembrane region" description="Helical" evidence="5">
    <location>
        <begin position="236"/>
        <end position="255"/>
    </location>
</feature>
<dbReference type="STRING" id="1104324.P186_2666"/>
<dbReference type="GO" id="GO:0016020">
    <property type="term" value="C:membrane"/>
    <property type="evidence" value="ECO:0007669"/>
    <property type="project" value="UniProtKB-SubCell"/>
</dbReference>
<dbReference type="PANTHER" id="PTHR32322:SF2">
    <property type="entry name" value="EAMA DOMAIN-CONTAINING PROTEIN"/>
    <property type="match status" value="1"/>
</dbReference>
<evidence type="ECO:0000256" key="3">
    <source>
        <dbReference type="ARBA" id="ARBA00022989"/>
    </source>
</evidence>
<dbReference type="AlphaFoldDB" id="G7VE80"/>
<keyword evidence="3 5" id="KW-1133">Transmembrane helix</keyword>
<evidence type="ECO:0000256" key="1">
    <source>
        <dbReference type="ARBA" id="ARBA00004141"/>
    </source>
</evidence>
<keyword evidence="2 5" id="KW-0812">Transmembrane</keyword>
<feature type="transmembrane region" description="Helical" evidence="5">
    <location>
        <begin position="87"/>
        <end position="107"/>
    </location>
</feature>
<feature type="domain" description="EamA" evidence="6">
    <location>
        <begin position="145"/>
        <end position="278"/>
    </location>
</feature>
<sequence>MKGRGLGLLLATISTVSWSTNYLVGRYLASGGVDPLALSVARFALATPAVFALARFPRYRGGLALLAALGLLGVAGFNIFLYSSLVYISAAAASLFVVLASPTTQLLQALLHREAPGRGALLGSSASFAGAYLILEPYITIKSLLGPALAILATLSWSLYTVLVRRVYNLYTPAEAMAWISLLGTLAMSPLAAYADYRALLTPIHAALVVYIALIPGAVAYTAWNTAVKLADPQSAASLLPLMPVITTALSAVLLHEGLSPLQTVGMALAIAGVYMALRVK</sequence>
<organism evidence="7 8">
    <name type="scientific">Pyrobaculum ferrireducens</name>
    <dbReference type="NCBI Taxonomy" id="1104324"/>
    <lineage>
        <taxon>Archaea</taxon>
        <taxon>Thermoproteota</taxon>
        <taxon>Thermoprotei</taxon>
        <taxon>Thermoproteales</taxon>
        <taxon>Thermoproteaceae</taxon>
        <taxon>Pyrobaculum</taxon>
    </lineage>
</organism>
<protein>
    <recommendedName>
        <fullName evidence="6">EamA domain-containing protein</fullName>
    </recommendedName>
</protein>
<dbReference type="InterPro" id="IPR000620">
    <property type="entry name" value="EamA_dom"/>
</dbReference>
<evidence type="ECO:0000313" key="8">
    <source>
        <dbReference type="Proteomes" id="UP000005867"/>
    </source>
</evidence>
<feature type="transmembrane region" description="Helical" evidence="5">
    <location>
        <begin position="35"/>
        <end position="54"/>
    </location>
</feature>
<gene>
    <name evidence="7" type="ORF">P186_2666</name>
</gene>
<evidence type="ECO:0000256" key="5">
    <source>
        <dbReference type="SAM" id="Phobius"/>
    </source>
</evidence>
<evidence type="ECO:0000256" key="4">
    <source>
        <dbReference type="ARBA" id="ARBA00023136"/>
    </source>
</evidence>
<feature type="transmembrane region" description="Helical" evidence="5">
    <location>
        <begin position="61"/>
        <end position="81"/>
    </location>
</feature>
<dbReference type="InterPro" id="IPR037185">
    <property type="entry name" value="EmrE-like"/>
</dbReference>
<feature type="transmembrane region" description="Helical" evidence="5">
    <location>
        <begin position="176"/>
        <end position="195"/>
    </location>
</feature>